<keyword evidence="1" id="KW-0812">Transmembrane</keyword>
<dbReference type="AlphaFoldDB" id="A0A830FIU3"/>
<keyword evidence="1" id="KW-0472">Membrane</keyword>
<feature type="transmembrane region" description="Helical" evidence="1">
    <location>
        <begin position="498"/>
        <end position="518"/>
    </location>
</feature>
<comment type="caution">
    <text evidence="3">The sequence shown here is derived from an EMBL/GenBank/DDBJ whole genome shotgun (WGS) entry which is preliminary data.</text>
</comment>
<gene>
    <name evidence="3" type="ORF">GCM10009039_18170</name>
</gene>
<evidence type="ECO:0000313" key="3">
    <source>
        <dbReference type="EMBL" id="GGL60286.1"/>
    </source>
</evidence>
<keyword evidence="1" id="KW-1133">Transmembrane helix</keyword>
<keyword evidence="4" id="KW-1185">Reference proteome</keyword>
<dbReference type="InterPro" id="IPR058677">
    <property type="entry name" value="ORF4_N"/>
</dbReference>
<evidence type="ECO:0000313" key="4">
    <source>
        <dbReference type="Proteomes" id="UP000607197"/>
    </source>
</evidence>
<reference evidence="3" key="2">
    <citation type="submission" date="2020-09" db="EMBL/GenBank/DDBJ databases">
        <authorList>
            <person name="Sun Q."/>
            <person name="Ohkuma M."/>
        </authorList>
    </citation>
    <scope>NUCLEOTIDE SEQUENCE</scope>
    <source>
        <strain evidence="3">JCM 19596</strain>
    </source>
</reference>
<sequence length="519" mass="55088">MNARAVVVAGLLVLTAVAGPGVGGAAAANNSTTSDTCGFLDGLMYSVYMVGANNPQGAADNPCNPVYQAGKTIEDINQNQNATNNVTTYNRLTDQRKSIDDYLTLQDNYLQDTRTAAMAKAESAAVEAIENGANRSETKAAARQAVNDYYAKKQINLVKRWNSAVEKMWTIRNMSANHGAGPWSTLSIIKTTPKSENYTYSGSGTYSVVQSDAVLVNGSTVSQKGVQYQGSMYVDDKDTGSGTSNPSMTVTLTLRSPGVLDEFYGYKVVGWKADNVGTNPSKTVTTYKEWNSTWNDVSAQSSQVSDSGAAYGATVYDNVVSGNGTASSYLSPLALAKEYGVNGSAGGHYSQSLAALSGVGWSTPDMDTTGMMTISFNGSTYEGFVASTRTPDQGWETGETYYTASLNGSELLVTKNNGTMQMQGSFTVDSIEATDGSQVNSTRTVQIKYQTINNSDYVALQEQIRNLSAQYEAREPTAGGGSQPVSDDDGFNWSNNTMLVAGVAALLVIGSTIILVSMR</sequence>
<dbReference type="Proteomes" id="UP000607197">
    <property type="component" value="Unassembled WGS sequence"/>
</dbReference>
<evidence type="ECO:0000256" key="1">
    <source>
        <dbReference type="SAM" id="Phobius"/>
    </source>
</evidence>
<accession>A0A830FIU3</accession>
<name>A0A830FIU3_9EURY</name>
<dbReference type="OrthoDB" id="293768at2157"/>
<organism evidence="3 4">
    <name type="scientific">Halocalculus aciditolerans</name>
    <dbReference type="NCBI Taxonomy" id="1383812"/>
    <lineage>
        <taxon>Archaea</taxon>
        <taxon>Methanobacteriati</taxon>
        <taxon>Methanobacteriota</taxon>
        <taxon>Stenosarchaea group</taxon>
        <taxon>Halobacteria</taxon>
        <taxon>Halobacteriales</taxon>
        <taxon>Halobacteriaceae</taxon>
        <taxon>Halocalculus</taxon>
    </lineage>
</organism>
<reference evidence="3" key="1">
    <citation type="journal article" date="2014" name="Int. J. Syst. Evol. Microbiol.">
        <title>Complete genome sequence of Corynebacterium casei LMG S-19264T (=DSM 44701T), isolated from a smear-ripened cheese.</title>
        <authorList>
            <consortium name="US DOE Joint Genome Institute (JGI-PGF)"/>
            <person name="Walter F."/>
            <person name="Albersmeier A."/>
            <person name="Kalinowski J."/>
            <person name="Ruckert C."/>
        </authorList>
    </citation>
    <scope>NUCLEOTIDE SEQUENCE</scope>
    <source>
        <strain evidence="3">JCM 19596</strain>
    </source>
</reference>
<dbReference type="RefSeq" id="WP_188978143.1">
    <property type="nucleotide sequence ID" value="NZ_BMPG01000002.1"/>
</dbReference>
<feature type="domain" description="Envelope protein N-terminal" evidence="2">
    <location>
        <begin position="68"/>
        <end position="360"/>
    </location>
</feature>
<proteinExistence type="predicted"/>
<evidence type="ECO:0000259" key="2">
    <source>
        <dbReference type="Pfam" id="PF26255"/>
    </source>
</evidence>
<dbReference type="Pfam" id="PF26255">
    <property type="entry name" value="Viral_env_HRPV"/>
    <property type="match status" value="1"/>
</dbReference>
<dbReference type="EMBL" id="BMPG01000002">
    <property type="protein sequence ID" value="GGL60286.1"/>
    <property type="molecule type" value="Genomic_DNA"/>
</dbReference>
<protein>
    <recommendedName>
        <fullName evidence="2">Envelope protein N-terminal domain-containing protein</fullName>
    </recommendedName>
</protein>